<proteinExistence type="inferred from homology"/>
<dbReference type="InterPro" id="IPR013538">
    <property type="entry name" value="ASHA1/2-like_C"/>
</dbReference>
<dbReference type="OrthoDB" id="2355173at2"/>
<dbReference type="STRING" id="1419482.SAMN05444266_102171"/>
<feature type="domain" description="Activator of Hsp90 ATPase homologue 1/2-like C-terminal" evidence="2">
    <location>
        <begin position="14"/>
        <end position="138"/>
    </location>
</feature>
<dbReference type="SUPFAM" id="SSF55961">
    <property type="entry name" value="Bet v1-like"/>
    <property type="match status" value="1"/>
</dbReference>
<dbReference type="Gene3D" id="3.30.530.20">
    <property type="match status" value="1"/>
</dbReference>
<evidence type="ECO:0000313" key="3">
    <source>
        <dbReference type="EMBL" id="SHL13779.1"/>
    </source>
</evidence>
<name>A0A1M6Y6Y1_9BACT</name>
<sequence length="143" mass="16636">MNSIQHTYFYQQAPAAVWAYLTESELLAQWLMPNDFRAEIGHEFTFRTRPMPAFDFDGIVYCKVLEIEPNKRLTYSWKGGPRPGEITLDTLVEWELHEKEKGTELKLRHTGFQDKNALIFGIMDSGWLKNMGEIATLLHKETV</sequence>
<dbReference type="RefSeq" id="WP_073078801.1">
    <property type="nucleotide sequence ID" value="NZ_FRBL01000002.1"/>
</dbReference>
<dbReference type="EMBL" id="FRBL01000002">
    <property type="protein sequence ID" value="SHL13779.1"/>
    <property type="molecule type" value="Genomic_DNA"/>
</dbReference>
<keyword evidence="4" id="KW-1185">Reference proteome</keyword>
<gene>
    <name evidence="3" type="ORF">SAMN05444266_102171</name>
</gene>
<dbReference type="CDD" id="cd07814">
    <property type="entry name" value="SRPBCC_CalC_Aha1-like"/>
    <property type="match status" value="1"/>
</dbReference>
<comment type="similarity">
    <text evidence="1">Belongs to the AHA1 family.</text>
</comment>
<evidence type="ECO:0000259" key="2">
    <source>
        <dbReference type="Pfam" id="PF08327"/>
    </source>
</evidence>
<evidence type="ECO:0000313" key="4">
    <source>
        <dbReference type="Proteomes" id="UP000184420"/>
    </source>
</evidence>
<dbReference type="Proteomes" id="UP000184420">
    <property type="component" value="Unassembled WGS sequence"/>
</dbReference>
<dbReference type="AlphaFoldDB" id="A0A1M6Y6Y1"/>
<dbReference type="Pfam" id="PF08327">
    <property type="entry name" value="AHSA1"/>
    <property type="match status" value="1"/>
</dbReference>
<organism evidence="3 4">
    <name type="scientific">Chitinophaga jiangningensis</name>
    <dbReference type="NCBI Taxonomy" id="1419482"/>
    <lineage>
        <taxon>Bacteria</taxon>
        <taxon>Pseudomonadati</taxon>
        <taxon>Bacteroidota</taxon>
        <taxon>Chitinophagia</taxon>
        <taxon>Chitinophagales</taxon>
        <taxon>Chitinophagaceae</taxon>
        <taxon>Chitinophaga</taxon>
    </lineage>
</organism>
<reference evidence="3 4" key="1">
    <citation type="submission" date="2016-11" db="EMBL/GenBank/DDBJ databases">
        <authorList>
            <person name="Jaros S."/>
            <person name="Januszkiewicz K."/>
            <person name="Wedrychowicz H."/>
        </authorList>
    </citation>
    <scope>NUCLEOTIDE SEQUENCE [LARGE SCALE GENOMIC DNA]</scope>
    <source>
        <strain evidence="3 4">DSM 27406</strain>
    </source>
</reference>
<protein>
    <submittedName>
        <fullName evidence="3">Uncharacterized conserved protein YndB, AHSA1/START domain</fullName>
    </submittedName>
</protein>
<dbReference type="InterPro" id="IPR023393">
    <property type="entry name" value="START-like_dom_sf"/>
</dbReference>
<accession>A0A1M6Y6Y1</accession>
<evidence type="ECO:0000256" key="1">
    <source>
        <dbReference type="ARBA" id="ARBA00006817"/>
    </source>
</evidence>